<sequence length="461" mass="51475">MQSSQPTTLTDGADTDELARFRKAWREEVYRKKEGPAVAPPKPDSEPPSDVLPNSTSTVDHTHPPSRSSPAITHGEAGVTPKPGSSHLPPLSAKLARAVEVYRRAVHCEQQSNLDEALVLYRTAFRMEPNVDKAYGQVELIAAAHSISSSHAYTGPPHKRHQKTASSSGGGVHEITRGVGEVDLRPAPVPVVHTGACTVVSGTLASVVASWPRNLAFEPEDEREALPFRSLPDELLVHILQYLDTAALERFAAVNRKARVLSLDVAIWREFVHAVYKPPQIAEDEDLATLLEKYTPDYRRLYVEQPRVRLDGVYIAVCHYIRAGLSENAWVNVSHLITYHRYLRFYPNGEVLSLLANDQVPPRQVISTLKPTLRMKGFFIGNWYLDGTTVRVTNLLDPSGGFVRYAFQMKLELRSRPLGRWNRLDFRAYDSVDIASGEATPLALNHERSFWFSKVRSYASA</sequence>
<feature type="compositionally biased region" description="Polar residues" evidence="2">
    <location>
        <begin position="52"/>
        <end position="71"/>
    </location>
</feature>
<dbReference type="GO" id="GO:0019005">
    <property type="term" value="C:SCF ubiquitin ligase complex"/>
    <property type="evidence" value="ECO:0007669"/>
    <property type="project" value="TreeGrafter"/>
</dbReference>
<dbReference type="Pfam" id="PF19270">
    <property type="entry name" value="FBO_C"/>
    <property type="match status" value="1"/>
</dbReference>
<feature type="region of interest" description="Disordered" evidence="2">
    <location>
        <begin position="1"/>
        <end position="20"/>
    </location>
</feature>
<comment type="caution">
    <text evidence="4">The sequence shown here is derived from an EMBL/GenBank/DDBJ whole genome shotgun (WGS) entry which is preliminary data.</text>
</comment>
<dbReference type="GeneID" id="38783320"/>
<dbReference type="EMBL" id="BFAD01000009">
    <property type="protein sequence ID" value="GBE86403.1"/>
    <property type="molecule type" value="Genomic_DNA"/>
</dbReference>
<dbReference type="PANTHER" id="PTHR12874:SF9">
    <property type="entry name" value="F-BOX ONLY PROTEIN 48"/>
    <property type="match status" value="1"/>
</dbReference>
<feature type="domain" description="F-box" evidence="3">
    <location>
        <begin position="225"/>
        <end position="271"/>
    </location>
</feature>
<name>A0A401GW40_9APHY</name>
<evidence type="ECO:0000259" key="3">
    <source>
        <dbReference type="PROSITE" id="PS50181"/>
    </source>
</evidence>
<keyword evidence="1" id="KW-0833">Ubl conjugation pathway</keyword>
<dbReference type="InParanoid" id="A0A401GW40"/>
<protein>
    <submittedName>
        <fullName evidence="4">F-box protein</fullName>
    </submittedName>
</protein>
<organism evidence="4 5">
    <name type="scientific">Sparassis crispa</name>
    <dbReference type="NCBI Taxonomy" id="139825"/>
    <lineage>
        <taxon>Eukaryota</taxon>
        <taxon>Fungi</taxon>
        <taxon>Dikarya</taxon>
        <taxon>Basidiomycota</taxon>
        <taxon>Agaricomycotina</taxon>
        <taxon>Agaricomycetes</taxon>
        <taxon>Polyporales</taxon>
        <taxon>Sparassidaceae</taxon>
        <taxon>Sparassis</taxon>
    </lineage>
</organism>
<feature type="region of interest" description="Disordered" evidence="2">
    <location>
        <begin position="29"/>
        <end position="90"/>
    </location>
</feature>
<dbReference type="OrthoDB" id="2117972at2759"/>
<dbReference type="RefSeq" id="XP_027617316.1">
    <property type="nucleotide sequence ID" value="XM_027761515.1"/>
</dbReference>
<dbReference type="PROSITE" id="PS50181">
    <property type="entry name" value="FBOX"/>
    <property type="match status" value="1"/>
</dbReference>
<dbReference type="InterPro" id="IPR045464">
    <property type="entry name" value="Hrt3/FBXO9_C"/>
</dbReference>
<dbReference type="Proteomes" id="UP000287166">
    <property type="component" value="Unassembled WGS sequence"/>
</dbReference>
<gene>
    <name evidence="4" type="ORF">SCP_0902820</name>
</gene>
<feature type="region of interest" description="Disordered" evidence="2">
    <location>
        <begin position="152"/>
        <end position="172"/>
    </location>
</feature>
<dbReference type="InterPro" id="IPR036047">
    <property type="entry name" value="F-box-like_dom_sf"/>
</dbReference>
<dbReference type="GO" id="GO:0031146">
    <property type="term" value="P:SCF-dependent proteasomal ubiquitin-dependent protein catabolic process"/>
    <property type="evidence" value="ECO:0007669"/>
    <property type="project" value="TreeGrafter"/>
</dbReference>
<dbReference type="Gene3D" id="1.20.1280.50">
    <property type="match status" value="1"/>
</dbReference>
<evidence type="ECO:0000256" key="1">
    <source>
        <dbReference type="ARBA" id="ARBA00022786"/>
    </source>
</evidence>
<proteinExistence type="predicted"/>
<dbReference type="GO" id="GO:0005737">
    <property type="term" value="C:cytoplasm"/>
    <property type="evidence" value="ECO:0007669"/>
    <property type="project" value="TreeGrafter"/>
</dbReference>
<evidence type="ECO:0000256" key="2">
    <source>
        <dbReference type="SAM" id="MobiDB-lite"/>
    </source>
</evidence>
<feature type="compositionally biased region" description="Polar residues" evidence="2">
    <location>
        <begin position="1"/>
        <end position="10"/>
    </location>
</feature>
<dbReference type="FunCoup" id="A0A401GW40">
    <property type="interactions" value="68"/>
</dbReference>
<dbReference type="SUPFAM" id="SSF81383">
    <property type="entry name" value="F-box domain"/>
    <property type="match status" value="1"/>
</dbReference>
<dbReference type="PANTHER" id="PTHR12874">
    <property type="entry name" value="F-BOX ONLY PROTEIN 48-RELATED"/>
    <property type="match status" value="1"/>
</dbReference>
<dbReference type="Pfam" id="PF12937">
    <property type="entry name" value="F-box-like"/>
    <property type="match status" value="1"/>
</dbReference>
<accession>A0A401GW40</accession>
<evidence type="ECO:0000313" key="4">
    <source>
        <dbReference type="EMBL" id="GBE86403.1"/>
    </source>
</evidence>
<dbReference type="STRING" id="139825.A0A401GW40"/>
<dbReference type="AlphaFoldDB" id="A0A401GW40"/>
<evidence type="ECO:0000313" key="5">
    <source>
        <dbReference type="Proteomes" id="UP000287166"/>
    </source>
</evidence>
<keyword evidence="5" id="KW-1185">Reference proteome</keyword>
<dbReference type="InterPro" id="IPR001810">
    <property type="entry name" value="F-box_dom"/>
</dbReference>
<reference evidence="4 5" key="1">
    <citation type="journal article" date="2018" name="Sci. Rep.">
        <title>Genome sequence of the cauliflower mushroom Sparassis crispa (Hanabiratake) and its association with beneficial usage.</title>
        <authorList>
            <person name="Kiyama R."/>
            <person name="Furutani Y."/>
            <person name="Kawaguchi K."/>
            <person name="Nakanishi T."/>
        </authorList>
    </citation>
    <scope>NUCLEOTIDE SEQUENCE [LARGE SCALE GENOMIC DNA]</scope>
</reference>